<sequence length="266" mass="30255">MRGLEAGIWAGTAYYLGDLNTEFRFNRPNLALGVAGRYNFNHRLAARASLNYGRVEARDSDSQNTFERERNLSFYSDVYDITGQFEFNFLPYYHGSPEYFFTPYAFVGFSVFGYNPKAISDGGKVVNLQPLGTEGQAQGEEYSRLSAALAYGVGIRWDLTYELSMDVNLSMRNTLTDYLDDVSTTYPDLQRLKARRGDLSYVMSDRSNPLPGGENVPRDFTQRGDDSLNDHYLFLGVGINYYFGDVLCPKVHKGKKPRKPTRPKHR</sequence>
<dbReference type="AlphaFoldDB" id="A0A2G0CHR9"/>
<proteinExistence type="predicted"/>
<dbReference type="Proteomes" id="UP000226437">
    <property type="component" value="Unassembled WGS sequence"/>
</dbReference>
<dbReference type="EMBL" id="PDLO01000002">
    <property type="protein sequence ID" value="PHK99477.1"/>
    <property type="molecule type" value="Genomic_DNA"/>
</dbReference>
<feature type="domain" description="DUF6089" evidence="1">
    <location>
        <begin position="5"/>
        <end position="192"/>
    </location>
</feature>
<evidence type="ECO:0000313" key="3">
    <source>
        <dbReference type="Proteomes" id="UP000226437"/>
    </source>
</evidence>
<comment type="caution">
    <text evidence="2">The sequence shown here is derived from an EMBL/GenBank/DDBJ whole genome shotgun (WGS) entry which is preliminary data.</text>
</comment>
<evidence type="ECO:0000259" key="1">
    <source>
        <dbReference type="Pfam" id="PF19573"/>
    </source>
</evidence>
<dbReference type="InterPro" id="IPR045743">
    <property type="entry name" value="DUF6089"/>
</dbReference>
<keyword evidence="3" id="KW-1185">Reference proteome</keyword>
<dbReference type="SUPFAM" id="SSF56925">
    <property type="entry name" value="OMPA-like"/>
    <property type="match status" value="1"/>
</dbReference>
<name>A0A2G0CHR9_9BACT</name>
<protein>
    <recommendedName>
        <fullName evidence="1">DUF6089 domain-containing protein</fullName>
    </recommendedName>
</protein>
<dbReference type="Pfam" id="PF19573">
    <property type="entry name" value="DUF6089"/>
    <property type="match status" value="1"/>
</dbReference>
<reference evidence="2 3" key="1">
    <citation type="submission" date="2017-10" db="EMBL/GenBank/DDBJ databases">
        <title>The draft genome sequence of Lewinella marina KCTC 32374.</title>
        <authorList>
            <person name="Wang K."/>
        </authorList>
    </citation>
    <scope>NUCLEOTIDE SEQUENCE [LARGE SCALE GENOMIC DNA]</scope>
    <source>
        <strain evidence="2 3">MKG-38</strain>
    </source>
</reference>
<gene>
    <name evidence="2" type="ORF">CGL56_07680</name>
</gene>
<organism evidence="2 3">
    <name type="scientific">Neolewinella marina</name>
    <dbReference type="NCBI Taxonomy" id="438751"/>
    <lineage>
        <taxon>Bacteria</taxon>
        <taxon>Pseudomonadati</taxon>
        <taxon>Bacteroidota</taxon>
        <taxon>Saprospiria</taxon>
        <taxon>Saprospirales</taxon>
        <taxon>Lewinellaceae</taxon>
        <taxon>Neolewinella</taxon>
    </lineage>
</organism>
<dbReference type="InterPro" id="IPR011250">
    <property type="entry name" value="OMP/PagP_B-barrel"/>
</dbReference>
<evidence type="ECO:0000313" key="2">
    <source>
        <dbReference type="EMBL" id="PHK99477.1"/>
    </source>
</evidence>
<dbReference type="Gene3D" id="2.40.160.20">
    <property type="match status" value="1"/>
</dbReference>
<accession>A0A2G0CHR9</accession>